<dbReference type="Gene3D" id="1.10.3730.20">
    <property type="match status" value="1"/>
</dbReference>
<keyword evidence="4 7" id="KW-0812">Transmembrane</keyword>
<comment type="similarity">
    <text evidence="2">Belongs to the EamA transporter family.</text>
</comment>
<dbReference type="PATRIC" id="fig|263475.3.peg.82"/>
<feature type="domain" description="EamA" evidence="8">
    <location>
        <begin position="151"/>
        <end position="286"/>
    </location>
</feature>
<reference evidence="10" key="1">
    <citation type="submission" date="2015-08" db="EMBL/GenBank/DDBJ databases">
        <title>Fjat-10028 dsm 16317.</title>
        <authorList>
            <person name="Liu B."/>
            <person name="Wang J."/>
            <person name="Zhu Y."/>
            <person name="Liu G."/>
            <person name="Chen Q."/>
            <person name="Chen Z."/>
            <person name="Lan J."/>
            <person name="Che J."/>
            <person name="Ge C."/>
            <person name="Shi H."/>
            <person name="Pan Z."/>
            <person name="Liu X."/>
        </authorList>
    </citation>
    <scope>NUCLEOTIDE SEQUENCE [LARGE SCALE GENOMIC DNA]</scope>
    <source>
        <strain evidence="10">DSM 16317</strain>
    </source>
</reference>
<dbReference type="Proteomes" id="UP000036867">
    <property type="component" value="Unassembled WGS sequence"/>
</dbReference>
<evidence type="ECO:0000313" key="9">
    <source>
        <dbReference type="EMBL" id="KOO47233.1"/>
    </source>
</evidence>
<feature type="transmembrane region" description="Helical" evidence="7">
    <location>
        <begin position="39"/>
        <end position="56"/>
    </location>
</feature>
<evidence type="ECO:0000256" key="1">
    <source>
        <dbReference type="ARBA" id="ARBA00004651"/>
    </source>
</evidence>
<evidence type="ECO:0000256" key="4">
    <source>
        <dbReference type="ARBA" id="ARBA00022692"/>
    </source>
</evidence>
<proteinExistence type="inferred from homology"/>
<dbReference type="EMBL" id="LILB01000009">
    <property type="protein sequence ID" value="KOO47233.1"/>
    <property type="molecule type" value="Genomic_DNA"/>
</dbReference>
<dbReference type="SUPFAM" id="SSF103481">
    <property type="entry name" value="Multidrug resistance efflux transporter EmrE"/>
    <property type="match status" value="2"/>
</dbReference>
<keyword evidence="3" id="KW-1003">Cell membrane</keyword>
<keyword evidence="5 7" id="KW-1133">Transmembrane helix</keyword>
<evidence type="ECO:0000259" key="8">
    <source>
        <dbReference type="Pfam" id="PF00892"/>
    </source>
</evidence>
<feature type="transmembrane region" description="Helical" evidence="7">
    <location>
        <begin position="124"/>
        <end position="144"/>
    </location>
</feature>
<dbReference type="AlphaFoldDB" id="A0A0M0L9A9"/>
<protein>
    <recommendedName>
        <fullName evidence="8">EamA domain-containing protein</fullName>
    </recommendedName>
</protein>
<evidence type="ECO:0000256" key="7">
    <source>
        <dbReference type="SAM" id="Phobius"/>
    </source>
</evidence>
<evidence type="ECO:0000256" key="3">
    <source>
        <dbReference type="ARBA" id="ARBA00022475"/>
    </source>
</evidence>
<dbReference type="InterPro" id="IPR050638">
    <property type="entry name" value="AA-Vitamin_Transporters"/>
</dbReference>
<dbReference type="GO" id="GO:0005886">
    <property type="term" value="C:plasma membrane"/>
    <property type="evidence" value="ECO:0007669"/>
    <property type="project" value="UniProtKB-SubCell"/>
</dbReference>
<dbReference type="InterPro" id="IPR000620">
    <property type="entry name" value="EamA_dom"/>
</dbReference>
<dbReference type="GeneID" id="301138662"/>
<feature type="transmembrane region" description="Helical" evidence="7">
    <location>
        <begin position="269"/>
        <end position="286"/>
    </location>
</feature>
<feature type="transmembrane region" description="Helical" evidence="7">
    <location>
        <begin position="9"/>
        <end position="27"/>
    </location>
</feature>
<gene>
    <name evidence="9" type="ORF">AMD00_21420</name>
</gene>
<feature type="domain" description="EamA" evidence="8">
    <location>
        <begin position="9"/>
        <end position="140"/>
    </location>
</feature>
<dbReference type="OrthoDB" id="510638at2"/>
<accession>A0A0M0L9A9</accession>
<keyword evidence="6 7" id="KW-0472">Membrane</keyword>
<dbReference type="RefSeq" id="WP_053419039.1">
    <property type="nucleotide sequence ID" value="NZ_LILB01000009.1"/>
</dbReference>
<dbReference type="PANTHER" id="PTHR32322:SF18">
    <property type="entry name" value="S-ADENOSYLMETHIONINE_S-ADENOSYLHOMOCYSTEINE TRANSPORTER"/>
    <property type="match status" value="1"/>
</dbReference>
<comment type="subcellular location">
    <subcellularLocation>
        <location evidence="1">Cell membrane</location>
        <topology evidence="1">Multi-pass membrane protein</topology>
    </subcellularLocation>
</comment>
<feature type="transmembrane region" description="Helical" evidence="7">
    <location>
        <begin position="68"/>
        <end position="85"/>
    </location>
</feature>
<comment type="caution">
    <text evidence="9">The sequence shown here is derived from an EMBL/GenBank/DDBJ whole genome shotgun (WGS) entry which is preliminary data.</text>
</comment>
<evidence type="ECO:0000256" key="2">
    <source>
        <dbReference type="ARBA" id="ARBA00007362"/>
    </source>
</evidence>
<feature type="transmembrane region" description="Helical" evidence="7">
    <location>
        <begin position="97"/>
        <end position="117"/>
    </location>
</feature>
<feature type="transmembrane region" description="Helical" evidence="7">
    <location>
        <begin position="211"/>
        <end position="235"/>
    </location>
</feature>
<evidence type="ECO:0000313" key="10">
    <source>
        <dbReference type="Proteomes" id="UP000036867"/>
    </source>
</evidence>
<feature type="transmembrane region" description="Helical" evidence="7">
    <location>
        <begin position="150"/>
        <end position="170"/>
    </location>
</feature>
<evidence type="ECO:0000256" key="6">
    <source>
        <dbReference type="ARBA" id="ARBA00023136"/>
    </source>
</evidence>
<dbReference type="STRING" id="263475.AMD00_21420"/>
<dbReference type="InterPro" id="IPR037185">
    <property type="entry name" value="EmrE-like"/>
</dbReference>
<evidence type="ECO:0000256" key="5">
    <source>
        <dbReference type="ARBA" id="ARBA00022989"/>
    </source>
</evidence>
<feature type="transmembrane region" description="Helical" evidence="7">
    <location>
        <begin position="244"/>
        <end position="263"/>
    </location>
</feature>
<keyword evidence="10" id="KW-1185">Reference proteome</keyword>
<organism evidence="9 10">
    <name type="scientific">Viridibacillus arvi</name>
    <dbReference type="NCBI Taxonomy" id="263475"/>
    <lineage>
        <taxon>Bacteria</taxon>
        <taxon>Bacillati</taxon>
        <taxon>Bacillota</taxon>
        <taxon>Bacilli</taxon>
        <taxon>Bacillales</taxon>
        <taxon>Caryophanaceae</taxon>
        <taxon>Viridibacillus</taxon>
    </lineage>
</organism>
<sequence length="303" mass="33205">MQRESRAKTALLITFVVIAWGMCWPIYKMALNYTPPLLYAGMRTLFGGILLAGILLPQWRKIEWKRNWKVYVIVGLLNTVIFNGVQTVGLQYLPSGLYSVIVYLQPVLVPILAWMWLNESLSVIKVVGLVIGFLGVAAVSLDGFTGNVSLFGIMLALITGIGWAVGVVYVKKTSSQVHGLWLVALQSIIGGTILSMGGIATEHISDITWNISYISCLLFGAVIAVPGATAAYFYLMSSGESSKVASFTFLVPLIAVVIGTLFLNEPFTYSLLLGLVLILISIYLINRPEAGFSFVRRIEHKHL</sequence>
<dbReference type="PANTHER" id="PTHR32322">
    <property type="entry name" value="INNER MEMBRANE TRANSPORTER"/>
    <property type="match status" value="1"/>
</dbReference>
<feature type="transmembrane region" description="Helical" evidence="7">
    <location>
        <begin position="179"/>
        <end position="199"/>
    </location>
</feature>
<name>A0A0M0L9A9_9BACL</name>
<dbReference type="Pfam" id="PF00892">
    <property type="entry name" value="EamA"/>
    <property type="match status" value="2"/>
</dbReference>